<keyword evidence="2" id="KW-0547">Nucleotide-binding</keyword>
<dbReference type="InterPro" id="IPR027094">
    <property type="entry name" value="Mitofusin_fam"/>
</dbReference>
<dbReference type="InterPro" id="IPR016035">
    <property type="entry name" value="Acyl_Trfase/lysoPLipase"/>
</dbReference>
<keyword evidence="8" id="KW-0175">Coiled coil</keyword>
<keyword evidence="5" id="KW-0342">GTP-binding</keyword>
<dbReference type="RefSeq" id="WP_061897923.1">
    <property type="nucleotide sequence ID" value="NZ_LOBR01000088.1"/>
</dbReference>
<keyword evidence="7" id="KW-0442">Lipid degradation</keyword>
<comment type="subcellular location">
    <subcellularLocation>
        <location evidence="1">Membrane</location>
    </subcellularLocation>
</comment>
<evidence type="ECO:0000256" key="7">
    <source>
        <dbReference type="PROSITE-ProRule" id="PRU01161"/>
    </source>
</evidence>
<evidence type="ECO:0000256" key="3">
    <source>
        <dbReference type="ARBA" id="ARBA00022801"/>
    </source>
</evidence>
<dbReference type="InterPro" id="IPR045063">
    <property type="entry name" value="Dynamin_N"/>
</dbReference>
<evidence type="ECO:0000259" key="10">
    <source>
        <dbReference type="PROSITE" id="PS51635"/>
    </source>
</evidence>
<keyword evidence="9" id="KW-1133">Transmembrane helix</keyword>
<keyword evidence="3 7" id="KW-0378">Hydrolase</keyword>
<feature type="domain" description="PNPLA" evidence="10">
    <location>
        <begin position="6"/>
        <end position="206"/>
    </location>
</feature>
<evidence type="ECO:0000313" key="11">
    <source>
        <dbReference type="EMBL" id="KYN83604.1"/>
    </source>
</evidence>
<evidence type="ECO:0000256" key="9">
    <source>
        <dbReference type="SAM" id="Phobius"/>
    </source>
</evidence>
<comment type="caution">
    <text evidence="11">The sequence shown here is derived from an EMBL/GenBank/DDBJ whole genome shotgun (WGS) entry which is preliminary data.</text>
</comment>
<accession>A0A151KTT5</accession>
<evidence type="ECO:0000256" key="4">
    <source>
        <dbReference type="ARBA" id="ARBA00023098"/>
    </source>
</evidence>
<dbReference type="InterPro" id="IPR002641">
    <property type="entry name" value="PNPLA_dom"/>
</dbReference>
<keyword evidence="4 7" id="KW-0443">Lipid metabolism</keyword>
<evidence type="ECO:0000256" key="6">
    <source>
        <dbReference type="ARBA" id="ARBA00023136"/>
    </source>
</evidence>
<dbReference type="EMBL" id="LOBR01000088">
    <property type="protein sequence ID" value="KYN83604.1"/>
    <property type="molecule type" value="Genomic_DNA"/>
</dbReference>
<sequence length="1207" mass="134859">MSKLGIVFSGGGGKGAYEVGAWKALHEFGLDKNVEAVAGTSVGGLNGALFVQGNVEAAEKLWRGISKEQIMSLNKDNLARKAASYTSILFTPSLAARTVLAITGLSQSQGLFNQSGLKHLIETSGACDDVSRSQIPFHVCALNASSRKLEYPDLTNKTPTSIVQWLLASAAIPIVFDGIDIDGTTYFDGGVLPGEYSDNTPYKVLIEQHNCTHIINLYLERDPQLSQTEKQYPNVRFWNIVPTREFDGLIAPLNFTPENAGKLIDEGYEDVKRILEQFKEFQDTEEQFVAIVDKLAEDAKEFDQSVHLNKQLRSGQFDSYESIKEVTQQVAKEIGAQEQAFIDSSIDTLIAEMKDNSTELLNEAFSSITTLASTEGAINTQLEQSRFGRIIGNLTGSNNERQAEVNHGLNRAIYANQRLIQKLNEKNKLTVEVVASLSNKTNYLMNHVNVLYGSIQMTEHRLNRSLALMKNGFEVLEAELSQKISHVSQRVDALERNQIINDWFHVATARGLGPNSYQSLLDLTSSFYLTSGRTWENNELSRYVNAMKALRLDEEELVPASLIWESQQGKLIDNIDGQYILPVASHKENDFPLLKGIQMADEVSSDRDIIGELESELGLNLFTPRPAKELGLELLHSIRQNDRRPVTLNLTSEEAPLLTNGSIASQIQAQWLSVIAELNEANTQHLSDESIKQQLEFLNSRINNYKVIIPIIGKFSAGKSSLLNSYLGKDYLEVNIAPETAVATELTYGEVEQFTVHYVDDTQPAVYSLNALQGFQPTEQVAYLTVKLNNQRLKNRRDVVLVDMPGFDARNKAHQKAIATYLERGDYFVTLFPADIPFDNTVVERLEEIYYDHSKDIGCLISKAARKSEIELAKSIEQVKQTLNERMQDDFEVTSIETQDKQLYTIKGFETMVDNAASQFDKLLKHRYHPALSSLIVSIEEALKVKSSYTLNSAVEIEDKINGLEQSFNEEKQRLEHMITEFEYNLCSVGKEQLTTKISSVFSNNTHRLVSAAKSNTLSDSMASIVRPVVQVELDELIEKELERFERKLESNDTVDVNGIGVHLDIPPQEKEKFSLSSGTIAGAISLVVLGPIAGLVVGILGGLLGKKKDNEAERDSQIEQQIRGQVIPEATSQIMDAVADHLARVVRNFSQQLNITLEQKKQAHNEQLVELQQKHKEQSDTFEETKKQLTQALAAMSTLKQRIDND</sequence>
<feature type="active site" description="Proton acceptor" evidence="7">
    <location>
        <position position="188"/>
    </location>
</feature>
<dbReference type="Proteomes" id="UP000075346">
    <property type="component" value="Unassembled WGS sequence"/>
</dbReference>
<reference evidence="12" key="1">
    <citation type="submission" date="2015-12" db="EMBL/GenBank/DDBJ databases">
        <authorList>
            <person name="Shamseldin A."/>
            <person name="Moawad H."/>
            <person name="Abd El-Rahim W.M."/>
            <person name="Sadowsky M.J."/>
        </authorList>
    </citation>
    <scope>NUCLEOTIDE SEQUENCE [LARGE SCALE GENOMIC DNA]</scope>
    <source>
        <strain evidence="12">2538-88</strain>
    </source>
</reference>
<evidence type="ECO:0000313" key="12">
    <source>
        <dbReference type="Proteomes" id="UP000075346"/>
    </source>
</evidence>
<dbReference type="GO" id="GO:0016020">
    <property type="term" value="C:membrane"/>
    <property type="evidence" value="ECO:0007669"/>
    <property type="project" value="UniProtKB-SubCell"/>
</dbReference>
<proteinExistence type="predicted"/>
<dbReference type="GO" id="GO:0016042">
    <property type="term" value="P:lipid catabolic process"/>
    <property type="evidence" value="ECO:0007669"/>
    <property type="project" value="UniProtKB-UniRule"/>
</dbReference>
<dbReference type="GO" id="GO:0005525">
    <property type="term" value="F:GTP binding"/>
    <property type="evidence" value="ECO:0007669"/>
    <property type="project" value="UniProtKB-KW"/>
</dbReference>
<dbReference type="GO" id="GO:0003924">
    <property type="term" value="F:GTPase activity"/>
    <property type="evidence" value="ECO:0007669"/>
    <property type="project" value="InterPro"/>
</dbReference>
<protein>
    <recommendedName>
        <fullName evidence="10">PNPLA domain-containing protein</fullName>
    </recommendedName>
</protein>
<feature type="coiled-coil region" evidence="8">
    <location>
        <begin position="1155"/>
        <end position="1203"/>
    </location>
</feature>
<keyword evidence="9" id="KW-0812">Transmembrane</keyword>
<dbReference type="PANTHER" id="PTHR10465:SF0">
    <property type="entry name" value="SARCALUMENIN"/>
    <property type="match status" value="1"/>
</dbReference>
<dbReference type="AlphaFoldDB" id="A0A151KTT5"/>
<dbReference type="CDD" id="cd07209">
    <property type="entry name" value="Pat_hypo_Ecoli_Z1214_like"/>
    <property type="match status" value="1"/>
</dbReference>
<keyword evidence="6 9" id="KW-0472">Membrane</keyword>
<name>A0A151KTT5_9VIBR</name>
<feature type="coiled-coil region" evidence="8">
    <location>
        <begin position="954"/>
        <end position="981"/>
    </location>
</feature>
<dbReference type="SUPFAM" id="SSF52540">
    <property type="entry name" value="P-loop containing nucleoside triphosphate hydrolases"/>
    <property type="match status" value="1"/>
</dbReference>
<dbReference type="Gene3D" id="3.40.1090.10">
    <property type="entry name" value="Cytosolic phospholipase A2 catalytic domain"/>
    <property type="match status" value="2"/>
</dbReference>
<gene>
    <name evidence="11" type="ORF">ATY37_05955</name>
</gene>
<feature type="short sequence motif" description="GXSXG" evidence="7">
    <location>
        <begin position="39"/>
        <end position="43"/>
    </location>
</feature>
<dbReference type="InterPro" id="IPR027417">
    <property type="entry name" value="P-loop_NTPase"/>
</dbReference>
<evidence type="ECO:0000256" key="8">
    <source>
        <dbReference type="SAM" id="Coils"/>
    </source>
</evidence>
<dbReference type="PROSITE" id="PS51635">
    <property type="entry name" value="PNPLA"/>
    <property type="match status" value="1"/>
</dbReference>
<feature type="short sequence motif" description="GXGXXG" evidence="7">
    <location>
        <begin position="10"/>
        <end position="15"/>
    </location>
</feature>
<dbReference type="Gene3D" id="3.40.50.300">
    <property type="entry name" value="P-loop containing nucleotide triphosphate hydrolases"/>
    <property type="match status" value="1"/>
</dbReference>
<dbReference type="PANTHER" id="PTHR10465">
    <property type="entry name" value="TRANSMEMBRANE GTPASE FZO1"/>
    <property type="match status" value="1"/>
</dbReference>
<evidence type="ECO:0000256" key="5">
    <source>
        <dbReference type="ARBA" id="ARBA00023134"/>
    </source>
</evidence>
<evidence type="ECO:0000256" key="2">
    <source>
        <dbReference type="ARBA" id="ARBA00022741"/>
    </source>
</evidence>
<dbReference type="Pfam" id="PF00350">
    <property type="entry name" value="Dynamin_N"/>
    <property type="match status" value="1"/>
</dbReference>
<dbReference type="Pfam" id="PF01734">
    <property type="entry name" value="Patatin"/>
    <property type="match status" value="1"/>
</dbReference>
<feature type="transmembrane region" description="Helical" evidence="9">
    <location>
        <begin position="1081"/>
        <end position="1105"/>
    </location>
</feature>
<organism evidence="11 12">
    <name type="scientific">Vibrio cidicii</name>
    <dbReference type="NCBI Taxonomy" id="1763883"/>
    <lineage>
        <taxon>Bacteria</taxon>
        <taxon>Pseudomonadati</taxon>
        <taxon>Pseudomonadota</taxon>
        <taxon>Gammaproteobacteria</taxon>
        <taxon>Vibrionales</taxon>
        <taxon>Vibrionaceae</taxon>
        <taxon>Vibrio</taxon>
    </lineage>
</organism>
<dbReference type="SUPFAM" id="SSF52151">
    <property type="entry name" value="FabD/lysophospholipase-like"/>
    <property type="match status" value="1"/>
</dbReference>
<feature type="short sequence motif" description="DGA/G" evidence="7">
    <location>
        <begin position="188"/>
        <end position="190"/>
    </location>
</feature>
<feature type="active site" description="Nucleophile" evidence="7">
    <location>
        <position position="41"/>
    </location>
</feature>
<evidence type="ECO:0000256" key="1">
    <source>
        <dbReference type="ARBA" id="ARBA00004370"/>
    </source>
</evidence>